<evidence type="ECO:0000256" key="6">
    <source>
        <dbReference type="SAM" id="MobiDB-lite"/>
    </source>
</evidence>
<dbReference type="OrthoDB" id="70376at2759"/>
<evidence type="ECO:0000313" key="8">
    <source>
        <dbReference type="Proteomes" id="UP000250266"/>
    </source>
</evidence>
<feature type="compositionally biased region" description="Polar residues" evidence="6">
    <location>
        <begin position="1"/>
        <end position="11"/>
    </location>
</feature>
<organism evidence="7 8">
    <name type="scientific">Lepidopterella palustris CBS 459.81</name>
    <dbReference type="NCBI Taxonomy" id="1314670"/>
    <lineage>
        <taxon>Eukaryota</taxon>
        <taxon>Fungi</taxon>
        <taxon>Dikarya</taxon>
        <taxon>Ascomycota</taxon>
        <taxon>Pezizomycotina</taxon>
        <taxon>Dothideomycetes</taxon>
        <taxon>Pleosporomycetidae</taxon>
        <taxon>Mytilinidiales</taxon>
        <taxon>Argynnaceae</taxon>
        <taxon>Lepidopterella</taxon>
    </lineage>
</organism>
<evidence type="ECO:0000256" key="1">
    <source>
        <dbReference type="ARBA" id="ARBA00004123"/>
    </source>
</evidence>
<dbReference type="GO" id="GO:0005654">
    <property type="term" value="C:nucleoplasm"/>
    <property type="evidence" value="ECO:0007669"/>
    <property type="project" value="UniProtKB-ARBA"/>
</dbReference>
<dbReference type="SMART" id="SM01401">
    <property type="entry name" value="Sds3"/>
    <property type="match status" value="1"/>
</dbReference>
<dbReference type="PANTHER" id="PTHR21964">
    <property type="entry name" value="BREAST CANCER METASTASIS-SUPPRESSOR 1"/>
    <property type="match status" value="1"/>
</dbReference>
<name>A0A8E2E2W9_9PEZI</name>
<dbReference type="InterPro" id="IPR013907">
    <property type="entry name" value="Sds3"/>
</dbReference>
<evidence type="ECO:0000256" key="2">
    <source>
        <dbReference type="ARBA" id="ARBA00022491"/>
    </source>
</evidence>
<dbReference type="Pfam" id="PF08598">
    <property type="entry name" value="Sds3"/>
    <property type="match status" value="1"/>
</dbReference>
<feature type="compositionally biased region" description="Basic residues" evidence="6">
    <location>
        <begin position="221"/>
        <end position="230"/>
    </location>
</feature>
<dbReference type="EMBL" id="KV745224">
    <property type="protein sequence ID" value="OCK76299.1"/>
    <property type="molecule type" value="Genomic_DNA"/>
</dbReference>
<dbReference type="AlphaFoldDB" id="A0A8E2E2W9"/>
<evidence type="ECO:0000313" key="7">
    <source>
        <dbReference type="EMBL" id="OCK76299.1"/>
    </source>
</evidence>
<evidence type="ECO:0000256" key="5">
    <source>
        <dbReference type="ARBA" id="ARBA00023242"/>
    </source>
</evidence>
<keyword evidence="3" id="KW-0805">Transcription regulation</keyword>
<feature type="region of interest" description="Disordered" evidence="6">
    <location>
        <begin position="325"/>
        <end position="393"/>
    </location>
</feature>
<dbReference type="Proteomes" id="UP000250266">
    <property type="component" value="Unassembled WGS sequence"/>
</dbReference>
<feature type="region of interest" description="Disordered" evidence="6">
    <location>
        <begin position="530"/>
        <end position="576"/>
    </location>
</feature>
<protein>
    <recommendedName>
        <fullName evidence="9">Deacetylase complex subunit Sds3</fullName>
    </recommendedName>
</protein>
<feature type="compositionally biased region" description="Polar residues" evidence="6">
    <location>
        <begin position="325"/>
        <end position="339"/>
    </location>
</feature>
<feature type="region of interest" description="Disordered" evidence="6">
    <location>
        <begin position="1"/>
        <end position="30"/>
    </location>
</feature>
<sequence>MARNRSASPTDNFPPGHSATSPQPLVSKRDKRRNMLSDKLQDMMASFSDNRDSHYRAQVAAVQADMNLIMRADPYANKPLEDGGEEAAELIASIMGNSVPSAPSAGTDYAAQVGTYYARFVEAVNDALEERDYNLTMLWNKHQATKAELDNTQQYKVYVANEEHRLLASTLRDRLIQSVTARRSRLLREKEQLDLADSNALLLHPNQFSITNPASPGGAQNHRKTRHTRHARDPDDLVSAAATAENKRKRKAFEDNDNDSPAPTGRNVELGMVSPFRDAKARVIHTQFEAAAFSIDRLFTEKELTMAMNNATLAAAHFFARMKNSDNNTTSHDPTTNGANGVAHDHTSDNEAGPSNSNNADVMDHDSDSPPGAPDMSRTISQSHHATRGATRTALSDLASAASRAYPFTTPMPVILPASLGNKPNAQAPAPPALSSQDVDQDMMIMLRDAPPDDPLNERLLSDAVAPLKTREYQYQPPGWQQPVPEITSNIRAVMPQLEIGVGGVPMSAQSSMGGYSDMGGMSGSGTGGVAVNRFGEGSSLGGVGMRRAASGTGNEDRGSGSGNGRRGGRRGANHG</sequence>
<keyword evidence="5" id="KW-0539">Nucleus</keyword>
<dbReference type="GO" id="GO:0010468">
    <property type="term" value="P:regulation of gene expression"/>
    <property type="evidence" value="ECO:0007669"/>
    <property type="project" value="UniProtKB-ARBA"/>
</dbReference>
<evidence type="ECO:0000256" key="4">
    <source>
        <dbReference type="ARBA" id="ARBA00023163"/>
    </source>
</evidence>
<evidence type="ECO:0000256" key="3">
    <source>
        <dbReference type="ARBA" id="ARBA00023015"/>
    </source>
</evidence>
<feature type="region of interest" description="Disordered" evidence="6">
    <location>
        <begin position="207"/>
        <end position="270"/>
    </location>
</feature>
<evidence type="ECO:0008006" key="9">
    <source>
        <dbReference type="Google" id="ProtNLM"/>
    </source>
</evidence>
<reference evidence="7 8" key="1">
    <citation type="journal article" date="2016" name="Nat. Commun.">
        <title>Ectomycorrhizal ecology is imprinted in the genome of the dominant symbiotic fungus Cenococcum geophilum.</title>
        <authorList>
            <consortium name="DOE Joint Genome Institute"/>
            <person name="Peter M."/>
            <person name="Kohler A."/>
            <person name="Ohm R.A."/>
            <person name="Kuo A."/>
            <person name="Krutzmann J."/>
            <person name="Morin E."/>
            <person name="Arend M."/>
            <person name="Barry K.W."/>
            <person name="Binder M."/>
            <person name="Choi C."/>
            <person name="Clum A."/>
            <person name="Copeland A."/>
            <person name="Grisel N."/>
            <person name="Haridas S."/>
            <person name="Kipfer T."/>
            <person name="LaButti K."/>
            <person name="Lindquist E."/>
            <person name="Lipzen A."/>
            <person name="Maire R."/>
            <person name="Meier B."/>
            <person name="Mihaltcheva S."/>
            <person name="Molinier V."/>
            <person name="Murat C."/>
            <person name="Poggeler S."/>
            <person name="Quandt C.A."/>
            <person name="Sperisen C."/>
            <person name="Tritt A."/>
            <person name="Tisserant E."/>
            <person name="Crous P.W."/>
            <person name="Henrissat B."/>
            <person name="Nehls U."/>
            <person name="Egli S."/>
            <person name="Spatafora J.W."/>
            <person name="Grigoriev I.V."/>
            <person name="Martin F.M."/>
        </authorList>
    </citation>
    <scope>NUCLEOTIDE SEQUENCE [LARGE SCALE GENOMIC DNA]</scope>
    <source>
        <strain evidence="7 8">CBS 459.81</strain>
    </source>
</reference>
<accession>A0A8E2E2W9</accession>
<comment type="subcellular location">
    <subcellularLocation>
        <location evidence="1">Nucleus</location>
    </subcellularLocation>
</comment>
<keyword evidence="4" id="KW-0804">Transcription</keyword>
<keyword evidence="2" id="KW-0678">Repressor</keyword>
<feature type="compositionally biased region" description="Basic residues" evidence="6">
    <location>
        <begin position="567"/>
        <end position="576"/>
    </location>
</feature>
<proteinExistence type="predicted"/>
<gene>
    <name evidence="7" type="ORF">K432DRAFT_360617</name>
</gene>
<keyword evidence="8" id="KW-1185">Reference proteome</keyword>